<dbReference type="Proteomes" id="UP000262939">
    <property type="component" value="Unassembled WGS sequence"/>
</dbReference>
<dbReference type="PANTHER" id="PTHR34386:SF1">
    <property type="entry name" value="GLUTAREDOXIN-LIKE PROTEIN NRDH"/>
    <property type="match status" value="1"/>
</dbReference>
<dbReference type="InterPro" id="IPR051548">
    <property type="entry name" value="Grx-like_ET"/>
</dbReference>
<gene>
    <name evidence="4" type="ORF">D0466_17680</name>
</gene>
<keyword evidence="2" id="KW-0676">Redox-active center</keyword>
<comment type="caution">
    <text evidence="4">The sequence shown here is derived from an EMBL/GenBank/DDBJ whole genome shotgun (WGS) entry which is preliminary data.</text>
</comment>
<evidence type="ECO:0000313" key="5">
    <source>
        <dbReference type="Proteomes" id="UP000262939"/>
    </source>
</evidence>
<keyword evidence="5" id="KW-1185">Reference proteome</keyword>
<evidence type="ECO:0000256" key="1">
    <source>
        <dbReference type="ARBA" id="ARBA00023157"/>
    </source>
</evidence>
<dbReference type="OrthoDB" id="9795531at2"/>
<dbReference type="PANTHER" id="PTHR34386">
    <property type="entry name" value="GLUTAREDOXIN"/>
    <property type="match status" value="1"/>
</dbReference>
<dbReference type="AlphaFoldDB" id="A0A372L8F4"/>
<organism evidence="4 5">
    <name type="scientific">Peribacillus glennii</name>
    <dbReference type="NCBI Taxonomy" id="2303991"/>
    <lineage>
        <taxon>Bacteria</taxon>
        <taxon>Bacillati</taxon>
        <taxon>Bacillota</taxon>
        <taxon>Bacilli</taxon>
        <taxon>Bacillales</taxon>
        <taxon>Bacillaceae</taxon>
        <taxon>Peribacillus</taxon>
    </lineage>
</organism>
<dbReference type="SUPFAM" id="SSF52833">
    <property type="entry name" value="Thioredoxin-like"/>
    <property type="match status" value="1"/>
</dbReference>
<protein>
    <submittedName>
        <fullName evidence="4">Glutaredoxin family protein</fullName>
    </submittedName>
</protein>
<dbReference type="RefSeq" id="WP_117323875.1">
    <property type="nucleotide sequence ID" value="NZ_QVTD01000013.1"/>
</dbReference>
<feature type="domain" description="Glutaredoxin" evidence="3">
    <location>
        <begin position="6"/>
        <end position="64"/>
    </location>
</feature>
<dbReference type="PROSITE" id="PS00195">
    <property type="entry name" value="GLUTAREDOXIN_1"/>
    <property type="match status" value="1"/>
</dbReference>
<accession>A0A372L8F4</accession>
<dbReference type="GO" id="GO:0009055">
    <property type="term" value="F:electron transfer activity"/>
    <property type="evidence" value="ECO:0007669"/>
    <property type="project" value="TreeGrafter"/>
</dbReference>
<dbReference type="EMBL" id="QVTD01000013">
    <property type="protein sequence ID" value="RFU61630.1"/>
    <property type="molecule type" value="Genomic_DNA"/>
</dbReference>
<evidence type="ECO:0000313" key="4">
    <source>
        <dbReference type="EMBL" id="RFU61630.1"/>
    </source>
</evidence>
<dbReference type="InterPro" id="IPR014025">
    <property type="entry name" value="Glutaredoxin_subgr"/>
</dbReference>
<dbReference type="InterPro" id="IPR002109">
    <property type="entry name" value="Glutaredoxin"/>
</dbReference>
<dbReference type="InterPro" id="IPR036249">
    <property type="entry name" value="Thioredoxin-like_sf"/>
</dbReference>
<dbReference type="CDD" id="cd02976">
    <property type="entry name" value="NrdH"/>
    <property type="match status" value="1"/>
</dbReference>
<evidence type="ECO:0000256" key="2">
    <source>
        <dbReference type="ARBA" id="ARBA00023284"/>
    </source>
</evidence>
<dbReference type="PRINTS" id="PR00160">
    <property type="entry name" value="GLUTAREDOXIN"/>
</dbReference>
<dbReference type="InterPro" id="IPR011767">
    <property type="entry name" value="GLR_AS"/>
</dbReference>
<dbReference type="Pfam" id="PF00462">
    <property type="entry name" value="Glutaredoxin"/>
    <property type="match status" value="1"/>
</dbReference>
<sequence length="81" mass="9303">MATKEITIYTTNTCPYCVQAKNFLHEQRLPYKEVNVQEDYQAAQRLVEETGQMGVPQINVNGNWVFGFDPQAIMTFASRDI</sequence>
<dbReference type="PROSITE" id="PS51354">
    <property type="entry name" value="GLUTAREDOXIN_2"/>
    <property type="match status" value="1"/>
</dbReference>
<proteinExistence type="predicted"/>
<reference evidence="4 5" key="1">
    <citation type="submission" date="2018-08" db="EMBL/GenBank/DDBJ databases">
        <title>Bacillus chawlae sp. nov., Bacillus glennii sp. nov., and Bacillus saganii sp. nov. Isolated from the Vehicle Assembly Building at Kennedy Space Center where the Viking Spacecraft were Assembled.</title>
        <authorList>
            <person name="Seuylemezian A."/>
            <person name="Vaishampayan P."/>
        </authorList>
    </citation>
    <scope>NUCLEOTIDE SEQUENCE [LARGE SCALE GENOMIC DNA]</scope>
    <source>
        <strain evidence="4 5">V44-8</strain>
    </source>
</reference>
<evidence type="ECO:0000259" key="3">
    <source>
        <dbReference type="Pfam" id="PF00462"/>
    </source>
</evidence>
<dbReference type="Gene3D" id="3.40.30.10">
    <property type="entry name" value="Glutaredoxin"/>
    <property type="match status" value="1"/>
</dbReference>
<dbReference type="GO" id="GO:0045454">
    <property type="term" value="P:cell redox homeostasis"/>
    <property type="evidence" value="ECO:0007669"/>
    <property type="project" value="TreeGrafter"/>
</dbReference>
<keyword evidence="1" id="KW-1015">Disulfide bond</keyword>
<name>A0A372L8F4_9BACI</name>